<dbReference type="Pfam" id="PF11236">
    <property type="entry name" value="DUF3037"/>
    <property type="match status" value="1"/>
</dbReference>
<comment type="caution">
    <text evidence="1">The sequence shown here is derived from an EMBL/GenBank/DDBJ whole genome shotgun (WGS) entry which is preliminary data.</text>
</comment>
<dbReference type="EMBL" id="MDZC01000090">
    <property type="protein sequence ID" value="OGX83056.1"/>
    <property type="molecule type" value="Genomic_DNA"/>
</dbReference>
<proteinExistence type="predicted"/>
<dbReference type="RefSeq" id="WP_070735615.1">
    <property type="nucleotide sequence ID" value="NZ_MDZC01000090.1"/>
</dbReference>
<dbReference type="Proteomes" id="UP000177791">
    <property type="component" value="Unassembled WGS sequence"/>
</dbReference>
<organism evidence="1 2">
    <name type="scientific">Hymenobacter glacialis</name>
    <dbReference type="NCBI Taxonomy" id="1908236"/>
    <lineage>
        <taxon>Bacteria</taxon>
        <taxon>Pseudomonadati</taxon>
        <taxon>Bacteroidota</taxon>
        <taxon>Cytophagia</taxon>
        <taxon>Cytophagales</taxon>
        <taxon>Hymenobacteraceae</taxon>
        <taxon>Hymenobacter</taxon>
    </lineage>
</organism>
<protein>
    <recommendedName>
        <fullName evidence="3">DUF3037 domain-containing protein</fullName>
    </recommendedName>
</protein>
<gene>
    <name evidence="1" type="ORF">BEN48_04705</name>
</gene>
<sequence length="282" mass="32344">MKTYQYQVLRYLHDHVTGEFVNVGLVFYEPETRFLRAQVITKTQRLTGFFPGLPARPIISTLRHFAVAINRRADAISVNPLFESIDDLSTVTSVLIRPNDAAWQLTPVQKGLTMDPEPERVCQELYHRLIEEYQEEAAPARTDDEKVWRQSYKQYFDRYHVTEKLQPSQIATANDQILFSHTWQNGVLNCLEPVTFQLKNPARAKDKAYKWAGRITALKTGDTPLHLYLLTAAPANSDLRNSIEQIIKSASSTDVQVDFVHENEAEAFARKMQHKMEAAGHE</sequence>
<reference evidence="1 2" key="1">
    <citation type="submission" date="2016-08" db="EMBL/GenBank/DDBJ databases">
        <title>Hymenobacter coccineus sp. nov., Hymenobacter lapidarius sp. nov. and Hymenobacter glacialis sp. nov., isolated from Antarctic soil.</title>
        <authorList>
            <person name="Sedlacek I."/>
            <person name="Kralova S."/>
            <person name="Kyrova K."/>
            <person name="Maslanova I."/>
            <person name="Stankova E."/>
            <person name="Vrbovska V."/>
            <person name="Nemec M."/>
            <person name="Bartak M."/>
            <person name="Svec P."/>
            <person name="Busse H.-J."/>
            <person name="Pantucek R."/>
        </authorList>
    </citation>
    <scope>NUCLEOTIDE SEQUENCE [LARGE SCALE GENOMIC DNA]</scope>
    <source>
        <strain evidence="1 2">CCM 8648</strain>
    </source>
</reference>
<evidence type="ECO:0000313" key="2">
    <source>
        <dbReference type="Proteomes" id="UP000177791"/>
    </source>
</evidence>
<evidence type="ECO:0008006" key="3">
    <source>
        <dbReference type="Google" id="ProtNLM"/>
    </source>
</evidence>
<dbReference type="AlphaFoldDB" id="A0A1G1SWP5"/>
<evidence type="ECO:0000313" key="1">
    <source>
        <dbReference type="EMBL" id="OGX83056.1"/>
    </source>
</evidence>
<dbReference type="InterPro" id="IPR021398">
    <property type="entry name" value="DUF3037"/>
</dbReference>
<dbReference type="STRING" id="1908236.BEN48_04705"/>
<name>A0A1G1SWP5_9BACT</name>
<accession>A0A1G1SWP5</accession>
<keyword evidence="2" id="KW-1185">Reference proteome</keyword>
<dbReference type="OrthoDB" id="8199584at2"/>